<dbReference type="Proteomes" id="UP000789901">
    <property type="component" value="Unassembled WGS sequence"/>
</dbReference>
<evidence type="ECO:0000313" key="1">
    <source>
        <dbReference type="EMBL" id="CAG8832193.1"/>
    </source>
</evidence>
<accession>A0ABN7WHT8</accession>
<comment type="caution">
    <text evidence="1">The sequence shown here is derived from an EMBL/GenBank/DDBJ whole genome shotgun (WGS) entry which is preliminary data.</text>
</comment>
<sequence>PYKTISTLNTISELDDESLIYDGQNISTSTLLQVPFYEIISMLNTIAELDDESLTYDGQNSSTSTSLQ</sequence>
<name>A0ABN7WHT8_GIGMA</name>
<gene>
    <name evidence="1" type="ORF">GMARGA_LOCUS30946</name>
</gene>
<feature type="non-terminal residue" evidence="1">
    <location>
        <position position="68"/>
    </location>
</feature>
<proteinExistence type="predicted"/>
<dbReference type="EMBL" id="CAJVQB010044894">
    <property type="protein sequence ID" value="CAG8832193.1"/>
    <property type="molecule type" value="Genomic_DNA"/>
</dbReference>
<evidence type="ECO:0000313" key="2">
    <source>
        <dbReference type="Proteomes" id="UP000789901"/>
    </source>
</evidence>
<keyword evidence="2" id="KW-1185">Reference proteome</keyword>
<feature type="non-terminal residue" evidence="1">
    <location>
        <position position="1"/>
    </location>
</feature>
<reference evidence="1 2" key="1">
    <citation type="submission" date="2021-06" db="EMBL/GenBank/DDBJ databases">
        <authorList>
            <person name="Kallberg Y."/>
            <person name="Tangrot J."/>
            <person name="Rosling A."/>
        </authorList>
    </citation>
    <scope>NUCLEOTIDE SEQUENCE [LARGE SCALE GENOMIC DNA]</scope>
    <source>
        <strain evidence="1 2">120-4 pot B 10/14</strain>
    </source>
</reference>
<organism evidence="1 2">
    <name type="scientific">Gigaspora margarita</name>
    <dbReference type="NCBI Taxonomy" id="4874"/>
    <lineage>
        <taxon>Eukaryota</taxon>
        <taxon>Fungi</taxon>
        <taxon>Fungi incertae sedis</taxon>
        <taxon>Mucoromycota</taxon>
        <taxon>Glomeromycotina</taxon>
        <taxon>Glomeromycetes</taxon>
        <taxon>Diversisporales</taxon>
        <taxon>Gigasporaceae</taxon>
        <taxon>Gigaspora</taxon>
    </lineage>
</organism>
<protein>
    <submittedName>
        <fullName evidence="1">11335_t:CDS:1</fullName>
    </submittedName>
</protein>